<dbReference type="EnsemblPlants" id="Solyc03g097930.3.1">
    <property type="protein sequence ID" value="Solyc03g097930.3.1.1"/>
    <property type="gene ID" value="Solyc03g097930.3"/>
</dbReference>
<organism evidence="1">
    <name type="scientific">Solanum lycopersicum</name>
    <name type="common">Tomato</name>
    <name type="synonym">Lycopersicon esculentum</name>
    <dbReference type="NCBI Taxonomy" id="4081"/>
    <lineage>
        <taxon>Eukaryota</taxon>
        <taxon>Viridiplantae</taxon>
        <taxon>Streptophyta</taxon>
        <taxon>Embryophyta</taxon>
        <taxon>Tracheophyta</taxon>
        <taxon>Spermatophyta</taxon>
        <taxon>Magnoliopsida</taxon>
        <taxon>eudicotyledons</taxon>
        <taxon>Gunneridae</taxon>
        <taxon>Pentapetalae</taxon>
        <taxon>asterids</taxon>
        <taxon>lamiids</taxon>
        <taxon>Solanales</taxon>
        <taxon>Solanaceae</taxon>
        <taxon>Solanoideae</taxon>
        <taxon>Solaneae</taxon>
        <taxon>Solanum</taxon>
        <taxon>Solanum subgen. Lycopersicon</taxon>
    </lineage>
</organism>
<dbReference type="AlphaFoldDB" id="A0A3Q7FN32"/>
<accession>A0A3Q7FN32</accession>
<name>A0A3Q7FN32_SOLLC</name>
<sequence length="49" mass="5318">RANNKSVISASPASTTTTLSIISNTNSTTVVESRVIPQQLQPILPIRRR</sequence>
<keyword evidence="2" id="KW-1185">Reference proteome</keyword>
<evidence type="ECO:0000313" key="1">
    <source>
        <dbReference type="EnsemblPlants" id="Solyc03g097930.3.1.1"/>
    </source>
</evidence>
<protein>
    <submittedName>
        <fullName evidence="1">Uncharacterized protein</fullName>
    </submittedName>
</protein>
<dbReference type="Gramene" id="Solyc03g097930.3.1">
    <property type="protein sequence ID" value="Solyc03g097930.3.1.1"/>
    <property type="gene ID" value="Solyc03g097930.3"/>
</dbReference>
<dbReference type="InParanoid" id="A0A3Q7FN32"/>
<proteinExistence type="predicted"/>
<reference evidence="1" key="1">
    <citation type="journal article" date="2012" name="Nature">
        <title>The tomato genome sequence provides insights into fleshy fruit evolution.</title>
        <authorList>
            <consortium name="Tomato Genome Consortium"/>
        </authorList>
    </citation>
    <scope>NUCLEOTIDE SEQUENCE [LARGE SCALE GENOMIC DNA]</scope>
    <source>
        <strain evidence="1">cv. Heinz 1706</strain>
    </source>
</reference>
<dbReference type="Proteomes" id="UP000004994">
    <property type="component" value="Chromosome 3"/>
</dbReference>
<evidence type="ECO:0000313" key="2">
    <source>
        <dbReference type="Proteomes" id="UP000004994"/>
    </source>
</evidence>
<reference evidence="1" key="2">
    <citation type="submission" date="2019-01" db="UniProtKB">
        <authorList>
            <consortium name="EnsemblPlants"/>
        </authorList>
    </citation>
    <scope>IDENTIFICATION</scope>
    <source>
        <strain evidence="1">cv. Heinz 1706</strain>
    </source>
</reference>